<organism evidence="2 3">
    <name type="scientific">Leptothrix discophora</name>
    <dbReference type="NCBI Taxonomy" id="89"/>
    <lineage>
        <taxon>Bacteria</taxon>
        <taxon>Pseudomonadati</taxon>
        <taxon>Pseudomonadota</taxon>
        <taxon>Betaproteobacteria</taxon>
        <taxon>Burkholderiales</taxon>
        <taxon>Sphaerotilaceae</taxon>
        <taxon>Leptothrix</taxon>
    </lineage>
</organism>
<feature type="transmembrane region" description="Helical" evidence="1">
    <location>
        <begin position="6"/>
        <end position="24"/>
    </location>
</feature>
<dbReference type="Proteomes" id="UP001235760">
    <property type="component" value="Unassembled WGS sequence"/>
</dbReference>
<keyword evidence="1" id="KW-0472">Membrane</keyword>
<proteinExistence type="predicted"/>
<accession>A0ABT9G4W5</accession>
<keyword evidence="3" id="KW-1185">Reference proteome</keyword>
<keyword evidence="1" id="KW-1133">Transmembrane helix</keyword>
<dbReference type="EMBL" id="JAUZEE010000006">
    <property type="protein sequence ID" value="MDP4301521.1"/>
    <property type="molecule type" value="Genomic_DNA"/>
</dbReference>
<dbReference type="RefSeq" id="WP_305750072.1">
    <property type="nucleotide sequence ID" value="NZ_JAUZEE010000006.1"/>
</dbReference>
<evidence type="ECO:0000313" key="2">
    <source>
        <dbReference type="EMBL" id="MDP4301521.1"/>
    </source>
</evidence>
<protein>
    <submittedName>
        <fullName evidence="2">Uncharacterized protein</fullName>
    </submittedName>
</protein>
<name>A0ABT9G4W5_LEPDI</name>
<reference evidence="2 3" key="1">
    <citation type="submission" date="2023-08" db="EMBL/GenBank/DDBJ databases">
        <authorList>
            <person name="Roldan D.M."/>
            <person name="Menes R.J."/>
        </authorList>
    </citation>
    <scope>NUCLEOTIDE SEQUENCE [LARGE SCALE GENOMIC DNA]</scope>
    <source>
        <strain evidence="2 3">CCM 2812</strain>
    </source>
</reference>
<comment type="caution">
    <text evidence="2">The sequence shown here is derived from an EMBL/GenBank/DDBJ whole genome shotgun (WGS) entry which is preliminary data.</text>
</comment>
<evidence type="ECO:0000256" key="1">
    <source>
        <dbReference type="SAM" id="Phobius"/>
    </source>
</evidence>
<sequence>MNPEVSPALILAGVLAWFALSVIVRKWRGRHFFATRVPEAVFSERWASGRPGSGLFARLSTAKNCLHVQVTPEAVCVEPHFPISLGFVAEAYDMDHHIPLADIQSVTVLGGLRMKTVEVAYQSSGGKGGILYLLLRHAETFQEAVNRSRLEPD</sequence>
<gene>
    <name evidence="2" type="ORF">Q8X39_12805</name>
</gene>
<evidence type="ECO:0000313" key="3">
    <source>
        <dbReference type="Proteomes" id="UP001235760"/>
    </source>
</evidence>
<keyword evidence="1" id="KW-0812">Transmembrane</keyword>